<organism evidence="2 3">
    <name type="scientific">Hoylesella oralis ATCC 33269</name>
    <dbReference type="NCBI Taxonomy" id="873533"/>
    <lineage>
        <taxon>Bacteria</taxon>
        <taxon>Pseudomonadati</taxon>
        <taxon>Bacteroidota</taxon>
        <taxon>Bacteroidia</taxon>
        <taxon>Bacteroidales</taxon>
        <taxon>Prevotellaceae</taxon>
        <taxon>Hoylesella</taxon>
    </lineage>
</organism>
<dbReference type="Proteomes" id="UP000005580">
    <property type="component" value="Unassembled WGS sequence"/>
</dbReference>
<proteinExistence type="predicted"/>
<dbReference type="HOGENOM" id="CLU_168251_0_0_10"/>
<dbReference type="RefSeq" id="WP_004370687.1">
    <property type="nucleotide sequence ID" value="NZ_GL833119.1"/>
</dbReference>
<dbReference type="AlphaFoldDB" id="E7RT23"/>
<dbReference type="STRING" id="28134.SAMN05444288_0888"/>
<dbReference type="EMBL" id="AEPE02000006">
    <property type="protein sequence ID" value="EFZ36374.1"/>
    <property type="molecule type" value="Genomic_DNA"/>
</dbReference>
<reference evidence="2" key="1">
    <citation type="submission" date="2011-01" db="EMBL/GenBank/DDBJ databases">
        <authorList>
            <person name="Muzny D."/>
            <person name="Qin X."/>
            <person name="Buhay C."/>
            <person name="Dugan-Rocha S."/>
            <person name="Ding Y."/>
            <person name="Chen G."/>
            <person name="Hawes A."/>
            <person name="Holder M."/>
            <person name="Jhangiani S."/>
            <person name="Johnson A."/>
            <person name="Khan Z."/>
            <person name="Li Z."/>
            <person name="Liu W."/>
            <person name="Liu X."/>
            <person name="Perez L."/>
            <person name="Shen H."/>
            <person name="Wang Q."/>
            <person name="Watt J."/>
            <person name="Xi L."/>
            <person name="Xin Y."/>
            <person name="Zhou J."/>
            <person name="Deng J."/>
            <person name="Jiang H."/>
            <person name="Liu Y."/>
            <person name="Qu J."/>
            <person name="Song X.-Z."/>
            <person name="Zhang L."/>
            <person name="Villasana D."/>
            <person name="Johnson A."/>
            <person name="Liu J."/>
            <person name="Liyanage D."/>
            <person name="Lorensuhewa L."/>
            <person name="Robinson T."/>
            <person name="Song A."/>
            <person name="Song B.-B."/>
            <person name="Dinh H."/>
            <person name="Thornton R."/>
            <person name="Coyle M."/>
            <person name="Francisco L."/>
            <person name="Jackson L."/>
            <person name="Javaid M."/>
            <person name="Korchina V."/>
            <person name="Kovar C."/>
            <person name="Mata R."/>
            <person name="Mathew T."/>
            <person name="Ngo R."/>
            <person name="Nguyen L."/>
            <person name="Nguyen N."/>
            <person name="Okwuonu G."/>
            <person name="Ongeri F."/>
            <person name="Pham C."/>
            <person name="Simmons D."/>
            <person name="Wilczek-Boney K."/>
            <person name="Hale W."/>
            <person name="Jakkamsetti A."/>
            <person name="Pham P."/>
            <person name="Ruth R."/>
            <person name="San Lucas F."/>
            <person name="Warren J."/>
            <person name="Zhang J."/>
            <person name="Zhao Z."/>
            <person name="Zhou C."/>
            <person name="Zhu D."/>
            <person name="Lee S."/>
            <person name="Bess C."/>
            <person name="Blankenburg K."/>
            <person name="Forbes L."/>
            <person name="Fu Q."/>
            <person name="Gubbala S."/>
            <person name="Hirani K."/>
            <person name="Jayaseelan J.C."/>
            <person name="Lara F."/>
            <person name="Munidasa M."/>
            <person name="Palculict T."/>
            <person name="Patil S."/>
            <person name="Pu L.-L."/>
            <person name="Saada N."/>
            <person name="Tang L."/>
            <person name="Weissenberger G."/>
            <person name="Zhu Y."/>
            <person name="Hemphill L."/>
            <person name="Shang Y."/>
            <person name="Youmans B."/>
            <person name="Ayvaz T."/>
            <person name="Ross M."/>
            <person name="Santibanez J."/>
            <person name="Aqrawi P."/>
            <person name="Gross S."/>
            <person name="Joshi V."/>
            <person name="Fowler G."/>
            <person name="Nazareth L."/>
            <person name="Reid J."/>
            <person name="Worley K."/>
            <person name="Petrosino J."/>
            <person name="Highlander S."/>
            <person name="Gibbs R."/>
        </authorList>
    </citation>
    <scope>NUCLEOTIDE SEQUENCE [LARGE SCALE GENOMIC DNA]</scope>
    <source>
        <strain evidence="2">ATCC 33269</strain>
    </source>
</reference>
<feature type="signal peptide" evidence="1">
    <location>
        <begin position="1"/>
        <end position="24"/>
    </location>
</feature>
<protein>
    <recommendedName>
        <fullName evidence="4">Secretion system C-terminal sorting domain-containing protein</fullName>
    </recommendedName>
</protein>
<accession>E7RT23</accession>
<comment type="caution">
    <text evidence="2">The sequence shown here is derived from an EMBL/GenBank/DDBJ whole genome shotgun (WGS) entry which is preliminary data.</text>
</comment>
<dbReference type="eggNOG" id="ENOG5033JEG">
    <property type="taxonomic scope" value="Bacteria"/>
</dbReference>
<evidence type="ECO:0000313" key="3">
    <source>
        <dbReference type="Proteomes" id="UP000005580"/>
    </source>
</evidence>
<evidence type="ECO:0008006" key="4">
    <source>
        <dbReference type="Google" id="ProtNLM"/>
    </source>
</evidence>
<keyword evidence="1" id="KW-0732">Signal</keyword>
<dbReference type="NCBIfam" id="TIGR04183">
    <property type="entry name" value="Por_Secre_tail"/>
    <property type="match status" value="1"/>
</dbReference>
<name>E7RT23_9BACT</name>
<gene>
    <name evidence="2" type="ORF">HMPREF0663_12441</name>
</gene>
<evidence type="ECO:0000256" key="1">
    <source>
        <dbReference type="SAM" id="SignalP"/>
    </source>
</evidence>
<keyword evidence="3" id="KW-1185">Reference proteome</keyword>
<sequence>MIKKILPIFFAAALFVGVPTTMYANQAIEIIENDFDEVSISVSGSVLHVTGANGQNLQVYNVAGVCVMNIKVDGQDKRFDMNLPKGCYIIKIGRTVRKISIR</sequence>
<feature type="chain" id="PRO_5003221680" description="Secretion system C-terminal sorting domain-containing protein" evidence="1">
    <location>
        <begin position="25"/>
        <end position="102"/>
    </location>
</feature>
<dbReference type="InterPro" id="IPR026444">
    <property type="entry name" value="Secre_tail"/>
</dbReference>
<evidence type="ECO:0000313" key="2">
    <source>
        <dbReference type="EMBL" id="EFZ36374.1"/>
    </source>
</evidence>